<dbReference type="PROSITE" id="PS00716">
    <property type="entry name" value="SIGMA70_2"/>
    <property type="match status" value="1"/>
</dbReference>
<keyword evidence="1 5" id="KW-0805">Transcription regulation</keyword>
<dbReference type="PANTHER" id="PTHR30385:SF4">
    <property type="entry name" value="RNA POLYMERASE SIGMA-E FACTOR"/>
    <property type="match status" value="1"/>
</dbReference>
<evidence type="ECO:0000256" key="4">
    <source>
        <dbReference type="ARBA" id="ARBA00023163"/>
    </source>
</evidence>
<reference evidence="8" key="1">
    <citation type="submission" date="2020-10" db="EMBL/GenBank/DDBJ databases">
        <authorList>
            <person name="Gilroy R."/>
        </authorList>
    </citation>
    <scope>NUCLEOTIDE SEQUENCE</scope>
    <source>
        <strain evidence="8">517</strain>
    </source>
</reference>
<dbReference type="Pfam" id="PF04545">
    <property type="entry name" value="Sigma70_r4"/>
    <property type="match status" value="1"/>
</dbReference>
<evidence type="ECO:0000256" key="1">
    <source>
        <dbReference type="ARBA" id="ARBA00023015"/>
    </source>
</evidence>
<evidence type="ECO:0000256" key="5">
    <source>
        <dbReference type="RuleBase" id="RU362124"/>
    </source>
</evidence>
<dbReference type="PRINTS" id="PR00046">
    <property type="entry name" value="SIGMA70FCT"/>
</dbReference>
<sequence length="255" mass="28737">MVKKVTGIDTAKLPKMSGAEQQETLLAIKNGRTDLREKFLLANARLVLSAVQRFDNTRESPDDLFQVGMIGLMKALDNFDVTLNVRFSTYAIPMVIGEIRRYIREGSAFKVGRNVRDIAYRAVKARESLEARGVREASLSEIADELGVPYREVVGALDAIAEPQSIYEQAYGSDEEGAEIIDLVKDPRADSDYADRIVLRDGIEALPEREKRVIIMRYYHGRTQTEIADELEMSQAQVSRLEKSAVARLRETFSF</sequence>
<dbReference type="Pfam" id="PF04542">
    <property type="entry name" value="Sigma70_r2"/>
    <property type="match status" value="1"/>
</dbReference>
<dbReference type="AlphaFoldDB" id="A0A940ICT0"/>
<dbReference type="InterPro" id="IPR007624">
    <property type="entry name" value="RNA_pol_sigma70_r3"/>
</dbReference>
<dbReference type="Gene3D" id="1.20.120.1810">
    <property type="match status" value="1"/>
</dbReference>
<comment type="similarity">
    <text evidence="5">Belongs to the sigma-70 factor family.</text>
</comment>
<evidence type="ECO:0000259" key="7">
    <source>
        <dbReference type="PROSITE" id="PS00716"/>
    </source>
</evidence>
<dbReference type="InterPro" id="IPR013324">
    <property type="entry name" value="RNA_pol_sigma_r3/r4-like"/>
</dbReference>
<protein>
    <recommendedName>
        <fullName evidence="5">RNA polymerase sigma factor</fullName>
    </recommendedName>
</protein>
<dbReference type="GO" id="GO:0016987">
    <property type="term" value="F:sigma factor activity"/>
    <property type="evidence" value="ECO:0007669"/>
    <property type="project" value="UniProtKB-KW"/>
</dbReference>
<evidence type="ECO:0000256" key="3">
    <source>
        <dbReference type="ARBA" id="ARBA00023125"/>
    </source>
</evidence>
<dbReference type="InterPro" id="IPR014284">
    <property type="entry name" value="RNA_pol_sigma-70_dom"/>
</dbReference>
<dbReference type="InterPro" id="IPR000943">
    <property type="entry name" value="RNA_pol_sigma70"/>
</dbReference>
<dbReference type="GO" id="GO:0006352">
    <property type="term" value="P:DNA-templated transcription initiation"/>
    <property type="evidence" value="ECO:0007669"/>
    <property type="project" value="InterPro"/>
</dbReference>
<feature type="domain" description="RNA polymerase sigma-70" evidence="6">
    <location>
        <begin position="63"/>
        <end position="76"/>
    </location>
</feature>
<comment type="function">
    <text evidence="5">Sigma factors are initiation factors that promote the attachment of RNA polymerase to specific initiation sites and are then released.</text>
</comment>
<dbReference type="SUPFAM" id="SSF88659">
    <property type="entry name" value="Sigma3 and sigma4 domains of RNA polymerase sigma factors"/>
    <property type="match status" value="2"/>
</dbReference>
<feature type="domain" description="RNA polymerase sigma-70" evidence="7">
    <location>
        <begin position="223"/>
        <end position="249"/>
    </location>
</feature>
<dbReference type="SUPFAM" id="SSF88946">
    <property type="entry name" value="Sigma2 domain of RNA polymerase sigma factors"/>
    <property type="match status" value="1"/>
</dbReference>
<evidence type="ECO:0000256" key="2">
    <source>
        <dbReference type="ARBA" id="ARBA00023082"/>
    </source>
</evidence>
<dbReference type="CDD" id="cd06171">
    <property type="entry name" value="Sigma70_r4"/>
    <property type="match status" value="1"/>
</dbReference>
<dbReference type="EMBL" id="JADINF010000127">
    <property type="protein sequence ID" value="MBO8424359.1"/>
    <property type="molecule type" value="Genomic_DNA"/>
</dbReference>
<dbReference type="Gene3D" id="1.20.140.160">
    <property type="match status" value="1"/>
</dbReference>
<evidence type="ECO:0000259" key="6">
    <source>
        <dbReference type="PROSITE" id="PS00715"/>
    </source>
</evidence>
<dbReference type="InterPro" id="IPR007630">
    <property type="entry name" value="RNA_pol_sigma70_r4"/>
</dbReference>
<keyword evidence="3 5" id="KW-0238">DNA-binding</keyword>
<evidence type="ECO:0000313" key="8">
    <source>
        <dbReference type="EMBL" id="MBO8424359.1"/>
    </source>
</evidence>
<keyword evidence="2 5" id="KW-0731">Sigma factor</keyword>
<dbReference type="NCBIfam" id="TIGR02937">
    <property type="entry name" value="sigma70-ECF"/>
    <property type="match status" value="1"/>
</dbReference>
<organism evidence="8 9">
    <name type="scientific">Candidatus Stercoripulliclostridium pullicola</name>
    <dbReference type="NCBI Taxonomy" id="2840953"/>
    <lineage>
        <taxon>Bacteria</taxon>
        <taxon>Bacillati</taxon>
        <taxon>Bacillota</taxon>
        <taxon>Clostridia</taxon>
        <taxon>Eubacteriales</taxon>
        <taxon>Candidatus Stercoripulliclostridium</taxon>
    </lineage>
</organism>
<dbReference type="PROSITE" id="PS00715">
    <property type="entry name" value="SIGMA70_1"/>
    <property type="match status" value="1"/>
</dbReference>
<accession>A0A940ICT0</accession>
<comment type="caution">
    <text evidence="8">The sequence shown here is derived from an EMBL/GenBank/DDBJ whole genome shotgun (WGS) entry which is preliminary data.</text>
</comment>
<dbReference type="InterPro" id="IPR013325">
    <property type="entry name" value="RNA_pol_sigma_r2"/>
</dbReference>
<dbReference type="PANTHER" id="PTHR30385">
    <property type="entry name" value="SIGMA FACTOR F FLAGELLAR"/>
    <property type="match status" value="1"/>
</dbReference>
<reference evidence="8" key="2">
    <citation type="journal article" date="2021" name="PeerJ">
        <title>Extensive microbial diversity within the chicken gut microbiome revealed by metagenomics and culture.</title>
        <authorList>
            <person name="Gilroy R."/>
            <person name="Ravi A."/>
            <person name="Getino M."/>
            <person name="Pursley I."/>
            <person name="Horton D.L."/>
            <person name="Alikhan N.F."/>
            <person name="Baker D."/>
            <person name="Gharbi K."/>
            <person name="Hall N."/>
            <person name="Watson M."/>
            <person name="Adriaenssens E.M."/>
            <person name="Foster-Nyarko E."/>
            <person name="Jarju S."/>
            <person name="Secka A."/>
            <person name="Antonio M."/>
            <person name="Oren A."/>
            <person name="Chaudhuri R.R."/>
            <person name="La Ragione R."/>
            <person name="Hildebrand F."/>
            <person name="Pallen M.J."/>
        </authorList>
    </citation>
    <scope>NUCLEOTIDE SEQUENCE</scope>
    <source>
        <strain evidence="8">517</strain>
    </source>
</reference>
<dbReference type="InterPro" id="IPR007627">
    <property type="entry name" value="RNA_pol_sigma70_r2"/>
</dbReference>
<gene>
    <name evidence="8" type="ORF">IAB16_05020</name>
</gene>
<keyword evidence="4 5" id="KW-0804">Transcription</keyword>
<dbReference type="Proteomes" id="UP000727857">
    <property type="component" value="Unassembled WGS sequence"/>
</dbReference>
<name>A0A940ICT0_9FIRM</name>
<dbReference type="Pfam" id="PF04539">
    <property type="entry name" value="Sigma70_r3"/>
    <property type="match status" value="1"/>
</dbReference>
<proteinExistence type="inferred from homology"/>
<dbReference type="GO" id="GO:0003677">
    <property type="term" value="F:DNA binding"/>
    <property type="evidence" value="ECO:0007669"/>
    <property type="project" value="UniProtKB-KW"/>
</dbReference>
<evidence type="ECO:0000313" key="9">
    <source>
        <dbReference type="Proteomes" id="UP000727857"/>
    </source>
</evidence>